<dbReference type="PANTHER" id="PTHR43861">
    <property type="entry name" value="TRANS-ACONITATE 2-METHYLTRANSFERASE-RELATED"/>
    <property type="match status" value="1"/>
</dbReference>
<reference evidence="3" key="1">
    <citation type="submission" date="2018-05" db="EMBL/GenBank/DDBJ databases">
        <authorList>
            <person name="Lanie J.A."/>
            <person name="Ng W.-L."/>
            <person name="Kazmierczak K.M."/>
            <person name="Andrzejewski T.M."/>
            <person name="Davidsen T.M."/>
            <person name="Wayne K.J."/>
            <person name="Tettelin H."/>
            <person name="Glass J.I."/>
            <person name="Rusch D."/>
            <person name="Podicherti R."/>
            <person name="Tsui H.-C.T."/>
            <person name="Winkler M.E."/>
        </authorList>
    </citation>
    <scope>NUCLEOTIDE SEQUENCE</scope>
</reference>
<evidence type="ECO:0000313" key="3">
    <source>
        <dbReference type="EMBL" id="SUZ68724.1"/>
    </source>
</evidence>
<accession>A0A381PQ26</accession>
<keyword evidence="1" id="KW-0812">Transmembrane</keyword>
<gene>
    <name evidence="3" type="ORF">METZ01_LOCUS21578</name>
</gene>
<keyword evidence="1" id="KW-0472">Membrane</keyword>
<keyword evidence="1" id="KW-1133">Transmembrane helix</keyword>
<proteinExistence type="predicted"/>
<dbReference type="SUPFAM" id="SSF53335">
    <property type="entry name" value="S-adenosyl-L-methionine-dependent methyltransferases"/>
    <property type="match status" value="1"/>
</dbReference>
<feature type="transmembrane region" description="Helical" evidence="1">
    <location>
        <begin position="12"/>
        <end position="29"/>
    </location>
</feature>
<sequence>MTQQVKEHKYDTIYFWSIRFISLINRYVFPIRRTELTYMLSFIDDNDQKILDYGCGSGHFTNRIKNSKPSCTVIGADINAYAINYARQRYNNIIFLNPDDHLFEQEDFDIIIVSHLLEHIHEREEFLQKVLCLLKKGGKIIIAVPQERIRGDGTLFTIFINALRGIFINPHVVKLVYEDLLTLMAKVNVKTQSKIYTNYLYPFMSSARKWHSFSLVIIGEKSL</sequence>
<dbReference type="InterPro" id="IPR029063">
    <property type="entry name" value="SAM-dependent_MTases_sf"/>
</dbReference>
<dbReference type="CDD" id="cd02440">
    <property type="entry name" value="AdoMet_MTases"/>
    <property type="match status" value="1"/>
</dbReference>
<evidence type="ECO:0000259" key="2">
    <source>
        <dbReference type="Pfam" id="PF13847"/>
    </source>
</evidence>
<dbReference type="AlphaFoldDB" id="A0A381PQ26"/>
<dbReference type="Pfam" id="PF13847">
    <property type="entry name" value="Methyltransf_31"/>
    <property type="match status" value="1"/>
</dbReference>
<evidence type="ECO:0000256" key="1">
    <source>
        <dbReference type="SAM" id="Phobius"/>
    </source>
</evidence>
<feature type="domain" description="Methyltransferase" evidence="2">
    <location>
        <begin position="45"/>
        <end position="146"/>
    </location>
</feature>
<name>A0A381PQ26_9ZZZZ</name>
<protein>
    <recommendedName>
        <fullName evidence="2">Methyltransferase domain-containing protein</fullName>
    </recommendedName>
</protein>
<dbReference type="EMBL" id="UINC01001041">
    <property type="protein sequence ID" value="SUZ68724.1"/>
    <property type="molecule type" value="Genomic_DNA"/>
</dbReference>
<organism evidence="3">
    <name type="scientific">marine metagenome</name>
    <dbReference type="NCBI Taxonomy" id="408172"/>
    <lineage>
        <taxon>unclassified sequences</taxon>
        <taxon>metagenomes</taxon>
        <taxon>ecological metagenomes</taxon>
    </lineage>
</organism>
<dbReference type="InterPro" id="IPR025714">
    <property type="entry name" value="Methyltranfer_dom"/>
</dbReference>
<dbReference type="Gene3D" id="3.40.50.150">
    <property type="entry name" value="Vaccinia Virus protein VP39"/>
    <property type="match status" value="1"/>
</dbReference>